<accession>A0ABD1HXG0</accession>
<organism evidence="1 2">
    <name type="scientific">Salvia divinorum</name>
    <name type="common">Maria pastora</name>
    <name type="synonym">Diviner's sage</name>
    <dbReference type="NCBI Taxonomy" id="28513"/>
    <lineage>
        <taxon>Eukaryota</taxon>
        <taxon>Viridiplantae</taxon>
        <taxon>Streptophyta</taxon>
        <taxon>Embryophyta</taxon>
        <taxon>Tracheophyta</taxon>
        <taxon>Spermatophyta</taxon>
        <taxon>Magnoliopsida</taxon>
        <taxon>eudicotyledons</taxon>
        <taxon>Gunneridae</taxon>
        <taxon>Pentapetalae</taxon>
        <taxon>asterids</taxon>
        <taxon>lamiids</taxon>
        <taxon>Lamiales</taxon>
        <taxon>Lamiaceae</taxon>
        <taxon>Nepetoideae</taxon>
        <taxon>Mentheae</taxon>
        <taxon>Salviinae</taxon>
        <taxon>Salvia</taxon>
        <taxon>Salvia subgen. Calosphace</taxon>
    </lineage>
</organism>
<protein>
    <submittedName>
        <fullName evidence="1">Nicastrin isoform X3</fullName>
    </submittedName>
</protein>
<dbReference type="EMBL" id="JBEAFC010000004">
    <property type="protein sequence ID" value="KAL1560268.1"/>
    <property type="molecule type" value="Genomic_DNA"/>
</dbReference>
<sequence length="70" mass="7668">MGRSLEMTVRYSSDLTQVMGIGSVGTNFPQAKKTFFAHTAGVPEISSVVLEDFDSTSSNEFYHSNLDDLC</sequence>
<keyword evidence="2" id="KW-1185">Reference proteome</keyword>
<reference evidence="1 2" key="1">
    <citation type="submission" date="2024-06" db="EMBL/GenBank/DDBJ databases">
        <title>A chromosome level genome sequence of Diviner's sage (Salvia divinorum).</title>
        <authorList>
            <person name="Ford S.A."/>
            <person name="Ro D.-K."/>
            <person name="Ness R.W."/>
            <person name="Phillips M.A."/>
        </authorList>
    </citation>
    <scope>NUCLEOTIDE SEQUENCE [LARGE SCALE GENOMIC DNA]</scope>
    <source>
        <strain evidence="1">SAF-2024a</strain>
        <tissue evidence="1">Leaf</tissue>
    </source>
</reference>
<dbReference type="AlphaFoldDB" id="A0ABD1HXG0"/>
<comment type="caution">
    <text evidence="1">The sequence shown here is derived from an EMBL/GenBank/DDBJ whole genome shotgun (WGS) entry which is preliminary data.</text>
</comment>
<name>A0ABD1HXG0_SALDI</name>
<proteinExistence type="predicted"/>
<evidence type="ECO:0000313" key="2">
    <source>
        <dbReference type="Proteomes" id="UP001567538"/>
    </source>
</evidence>
<evidence type="ECO:0000313" key="1">
    <source>
        <dbReference type="EMBL" id="KAL1560268.1"/>
    </source>
</evidence>
<dbReference type="Proteomes" id="UP001567538">
    <property type="component" value="Unassembled WGS sequence"/>
</dbReference>
<gene>
    <name evidence="1" type="ORF">AAHA92_10500</name>
</gene>